<feature type="transmembrane region" description="Helical" evidence="1">
    <location>
        <begin position="127"/>
        <end position="146"/>
    </location>
</feature>
<dbReference type="EMBL" id="KZ826364">
    <property type="protein sequence ID" value="PYI04834.1"/>
    <property type="molecule type" value="Genomic_DNA"/>
</dbReference>
<feature type="transmembrane region" description="Helical" evidence="1">
    <location>
        <begin position="253"/>
        <end position="275"/>
    </location>
</feature>
<feature type="transmembrane region" description="Helical" evidence="1">
    <location>
        <begin position="56"/>
        <end position="79"/>
    </location>
</feature>
<keyword evidence="1" id="KW-0812">Transmembrane</keyword>
<evidence type="ECO:0000313" key="3">
    <source>
        <dbReference type="Proteomes" id="UP000248423"/>
    </source>
</evidence>
<dbReference type="AlphaFoldDB" id="A0A319EM63"/>
<organism evidence="2 3">
    <name type="scientific">Aspergillus sclerotiicarbonarius (strain CBS 121057 / IBT 28362)</name>
    <dbReference type="NCBI Taxonomy" id="1448318"/>
    <lineage>
        <taxon>Eukaryota</taxon>
        <taxon>Fungi</taxon>
        <taxon>Dikarya</taxon>
        <taxon>Ascomycota</taxon>
        <taxon>Pezizomycotina</taxon>
        <taxon>Eurotiomycetes</taxon>
        <taxon>Eurotiomycetidae</taxon>
        <taxon>Eurotiales</taxon>
        <taxon>Aspergillaceae</taxon>
        <taxon>Aspergillus</taxon>
        <taxon>Aspergillus subgen. Circumdati</taxon>
    </lineage>
</organism>
<dbReference type="VEuPathDB" id="FungiDB:BO78DRAFT_449004"/>
<sequence>MAPSWRTCAGVAVIVGVGIPTTYTRLVIGEFKYRYAQAHSMADAGNILWGRFGCEILGAAQLVFFTFSMGSHILTFSIMVNVLSGHLGCTVLFTETGALLSFVLTISRRLESLSFLSPITYPNALALLYLSEMTLYTVTAIVIYKLVGPDVASPSLNPAGPLFREISYGIAVLTIMVAGVVNAHVAVKSIYVRMFRGRNAMHSCSFRAMSQWAAVCAIFWFSGSLSVSQGFFWLHLHARCGPYSWKQTILIGFNYAIVAIGVSTLTGVWCIFGVYSSITPIQSHLSGGAVQSSFSCADNS</sequence>
<feature type="transmembrane region" description="Helical" evidence="1">
    <location>
        <begin position="212"/>
        <end position="233"/>
    </location>
</feature>
<feature type="transmembrane region" description="Helical" evidence="1">
    <location>
        <begin position="166"/>
        <end position="191"/>
    </location>
</feature>
<dbReference type="Proteomes" id="UP000248423">
    <property type="component" value="Unassembled WGS sequence"/>
</dbReference>
<dbReference type="STRING" id="1448318.A0A319EM63"/>
<evidence type="ECO:0000256" key="1">
    <source>
        <dbReference type="SAM" id="Phobius"/>
    </source>
</evidence>
<feature type="transmembrane region" description="Helical" evidence="1">
    <location>
        <begin position="85"/>
        <end position="106"/>
    </location>
</feature>
<dbReference type="OrthoDB" id="40134at2759"/>
<keyword evidence="1" id="KW-1133">Transmembrane helix</keyword>
<protein>
    <recommendedName>
        <fullName evidence="4">Amino acid transporter transmembrane domain-containing protein</fullName>
    </recommendedName>
</protein>
<name>A0A319EM63_ASPSB</name>
<evidence type="ECO:0000313" key="2">
    <source>
        <dbReference type="EMBL" id="PYI04834.1"/>
    </source>
</evidence>
<evidence type="ECO:0008006" key="4">
    <source>
        <dbReference type="Google" id="ProtNLM"/>
    </source>
</evidence>
<accession>A0A319EM63</accession>
<gene>
    <name evidence="2" type="ORF">BO78DRAFT_449004</name>
</gene>
<keyword evidence="3" id="KW-1185">Reference proteome</keyword>
<keyword evidence="1" id="KW-0472">Membrane</keyword>
<reference evidence="2 3" key="1">
    <citation type="submission" date="2018-02" db="EMBL/GenBank/DDBJ databases">
        <title>The genomes of Aspergillus section Nigri reveals drivers in fungal speciation.</title>
        <authorList>
            <consortium name="DOE Joint Genome Institute"/>
            <person name="Vesth T.C."/>
            <person name="Nybo J."/>
            <person name="Theobald S."/>
            <person name="Brandl J."/>
            <person name="Frisvad J.C."/>
            <person name="Nielsen K.F."/>
            <person name="Lyhne E.K."/>
            <person name="Kogle M.E."/>
            <person name="Kuo A."/>
            <person name="Riley R."/>
            <person name="Clum A."/>
            <person name="Nolan M."/>
            <person name="Lipzen A."/>
            <person name="Salamov A."/>
            <person name="Henrissat B."/>
            <person name="Wiebenga A."/>
            <person name="De vries R.P."/>
            <person name="Grigoriev I.V."/>
            <person name="Mortensen U.H."/>
            <person name="Andersen M.R."/>
            <person name="Baker S.E."/>
        </authorList>
    </citation>
    <scope>NUCLEOTIDE SEQUENCE [LARGE SCALE GENOMIC DNA]</scope>
    <source>
        <strain evidence="2 3">CBS 121057</strain>
    </source>
</reference>
<proteinExistence type="predicted"/>